<dbReference type="AlphaFoldDB" id="A9KGS1"/>
<dbReference type="RefSeq" id="WP_011997270.1">
    <property type="nucleotide sequence ID" value="NC_009727.1"/>
</dbReference>
<evidence type="ECO:0000256" key="2">
    <source>
        <dbReference type="ARBA" id="ARBA00022723"/>
    </source>
</evidence>
<dbReference type="KEGG" id="cbd:CBUD_1784"/>
<dbReference type="InterPro" id="IPR004808">
    <property type="entry name" value="AP_endonuc_1"/>
</dbReference>
<dbReference type="InterPro" id="IPR020847">
    <property type="entry name" value="AP_endonuclease_F1_BS"/>
</dbReference>
<evidence type="ECO:0000256" key="7">
    <source>
        <dbReference type="PIRSR" id="PIRSR604808-3"/>
    </source>
</evidence>
<protein>
    <submittedName>
        <fullName evidence="9">Exodeoxyribonuclease III</fullName>
        <ecNumber evidence="9">3.1.11.2</ecNumber>
    </submittedName>
</protein>
<feature type="binding site" evidence="6">
    <location>
        <position position="150"/>
    </location>
    <ligand>
        <name>Mg(2+)</name>
        <dbReference type="ChEBI" id="CHEBI:18420"/>
        <label>1</label>
    </ligand>
</feature>
<sequence length="259" mass="30556">MRIITLNLNGIRAAARRWFFDWLKRQKADIVCLQETKACLEITNGDQFHPKGYHCYYHDAEKSGYSGVGIYCREKPDRVTTRLGWEHADKEGRYIQADFGSLSVASLYMPSGTTGEHRQKIKFDFMDRYMKRLKNIVHSKRSFIICGDWNIVHKEIDIKNFKSNQKHSGCLPEERAWLDEVFTKVGLVDAFRVVNQKPDQYTWWSSRGRAWEKNVGWRIDYQVITSDLKNSVKSERIYKDKRFSDHAPLIIDYEREISD</sequence>
<feature type="site" description="Interaction with DNA substrate" evidence="7">
    <location>
        <position position="246"/>
    </location>
</feature>
<dbReference type="InterPro" id="IPR005135">
    <property type="entry name" value="Endo/exonuclease/phosphatase"/>
</dbReference>
<feature type="active site" description="Proton acceptor" evidence="5">
    <location>
        <position position="246"/>
    </location>
</feature>
<feature type="site" description="Important for catalytic activity" evidence="7">
    <location>
        <position position="220"/>
    </location>
</feature>
<name>A9KGS1_COXBN</name>
<keyword evidence="4 6" id="KW-0460">Magnesium</keyword>
<evidence type="ECO:0000256" key="6">
    <source>
        <dbReference type="PIRSR" id="PIRSR604808-2"/>
    </source>
</evidence>
<feature type="domain" description="Endonuclease/exonuclease/phosphatase" evidence="8">
    <location>
        <begin position="4"/>
        <end position="246"/>
    </location>
</feature>
<comment type="similarity">
    <text evidence="1">Belongs to the DNA repair enzymes AP/ExoA family.</text>
</comment>
<dbReference type="EMBL" id="CP000733">
    <property type="protein sequence ID" value="ABS78148.1"/>
    <property type="molecule type" value="Genomic_DNA"/>
</dbReference>
<dbReference type="GO" id="GO:0003677">
    <property type="term" value="F:DNA binding"/>
    <property type="evidence" value="ECO:0007669"/>
    <property type="project" value="InterPro"/>
</dbReference>
<feature type="active site" description="Proton donor/acceptor" evidence="5">
    <location>
        <position position="148"/>
    </location>
</feature>
<reference evidence="9 10" key="1">
    <citation type="journal article" date="2009" name="Infect. Immun.">
        <title>Comparative genomics reveal extensive transposon-mediated genomic plasticity and diversity among potential effector proteins within the genus Coxiella.</title>
        <authorList>
            <person name="Beare P.A."/>
            <person name="Unsworth N."/>
            <person name="Andoh M."/>
            <person name="Voth D.E."/>
            <person name="Omsland A."/>
            <person name="Gilk S.D."/>
            <person name="Williams K.P."/>
            <person name="Sobral B.W."/>
            <person name="Kupko J.J.III."/>
            <person name="Porcella S.F."/>
            <person name="Samuel J.E."/>
            <person name="Heinzen R.A."/>
        </authorList>
    </citation>
    <scope>NUCLEOTIDE SEQUENCE [LARGE SCALE GENOMIC DNA]</scope>
    <source>
        <strain evidence="9 10">Dugway 5J108-111</strain>
    </source>
</reference>
<feature type="binding site" evidence="6">
    <location>
        <position position="148"/>
    </location>
    <ligand>
        <name>Mg(2+)</name>
        <dbReference type="ChEBI" id="CHEBI:18420"/>
        <label>1</label>
    </ligand>
</feature>
<dbReference type="SUPFAM" id="SSF56219">
    <property type="entry name" value="DNase I-like"/>
    <property type="match status" value="1"/>
</dbReference>
<accession>A9KGS1</accession>
<dbReference type="Pfam" id="PF03372">
    <property type="entry name" value="Exo_endo_phos"/>
    <property type="match status" value="1"/>
</dbReference>
<keyword evidence="3 9" id="KW-0378">Hydrolase</keyword>
<evidence type="ECO:0000313" key="9">
    <source>
        <dbReference type="EMBL" id="ABS78148.1"/>
    </source>
</evidence>
<dbReference type="GO" id="GO:0008081">
    <property type="term" value="F:phosphoric diester hydrolase activity"/>
    <property type="evidence" value="ECO:0007669"/>
    <property type="project" value="TreeGrafter"/>
</dbReference>
<dbReference type="NCBIfam" id="TIGR00195">
    <property type="entry name" value="exoDNase_III"/>
    <property type="match status" value="1"/>
</dbReference>
<dbReference type="GO" id="GO:0006284">
    <property type="term" value="P:base-excision repair"/>
    <property type="evidence" value="ECO:0007669"/>
    <property type="project" value="TreeGrafter"/>
</dbReference>
<dbReference type="InterPro" id="IPR036691">
    <property type="entry name" value="Endo/exonu/phosph_ase_sf"/>
</dbReference>
<dbReference type="PANTHER" id="PTHR22748:SF6">
    <property type="entry name" value="DNA-(APURINIC OR APYRIMIDINIC SITE) ENDONUCLEASE"/>
    <property type="match status" value="1"/>
</dbReference>
<feature type="binding site" evidence="6">
    <location>
        <position position="245"/>
    </location>
    <ligand>
        <name>Mg(2+)</name>
        <dbReference type="ChEBI" id="CHEBI:18420"/>
        <label>1</label>
    </ligand>
</feature>
<gene>
    <name evidence="9" type="primary">xth</name>
    <name evidence="9" type="ordered locus">CBUD_1784</name>
</gene>
<feature type="binding site" evidence="6">
    <location>
        <position position="246"/>
    </location>
    <ligand>
        <name>Mg(2+)</name>
        <dbReference type="ChEBI" id="CHEBI:18420"/>
        <label>1</label>
    </ligand>
</feature>
<keyword evidence="6" id="KW-0464">Manganese</keyword>
<evidence type="ECO:0000256" key="1">
    <source>
        <dbReference type="ARBA" id="ARBA00007092"/>
    </source>
</evidence>
<dbReference type="GO" id="GO:0046872">
    <property type="term" value="F:metal ion binding"/>
    <property type="evidence" value="ECO:0007669"/>
    <property type="project" value="UniProtKB-KW"/>
</dbReference>
<feature type="site" description="Transition state stabilizer" evidence="7">
    <location>
        <position position="150"/>
    </location>
</feature>
<dbReference type="GO" id="GO:0008311">
    <property type="term" value="F:double-stranded DNA 3'-5' DNA exonuclease activity"/>
    <property type="evidence" value="ECO:0007669"/>
    <property type="project" value="UniProtKB-EC"/>
</dbReference>
<feature type="active site" evidence="5">
    <location>
        <position position="108"/>
    </location>
</feature>
<dbReference type="PROSITE" id="PS51435">
    <property type="entry name" value="AP_NUCLEASE_F1_4"/>
    <property type="match status" value="1"/>
</dbReference>
<dbReference type="HOGENOM" id="CLU_027539_3_0_6"/>
<keyword evidence="2 6" id="KW-0479">Metal-binding</keyword>
<dbReference type="Gene3D" id="3.60.10.10">
    <property type="entry name" value="Endonuclease/exonuclease/phosphatase"/>
    <property type="match status" value="1"/>
</dbReference>
<dbReference type="PROSITE" id="PS00726">
    <property type="entry name" value="AP_NUCLEASE_F1_1"/>
    <property type="match status" value="1"/>
</dbReference>
<comment type="cofactor">
    <cofactor evidence="6">
        <name>Mg(2+)</name>
        <dbReference type="ChEBI" id="CHEBI:18420"/>
    </cofactor>
    <cofactor evidence="6">
        <name>Mn(2+)</name>
        <dbReference type="ChEBI" id="CHEBI:29035"/>
    </cofactor>
    <text evidence="6">Probably binds two magnesium or manganese ions per subunit.</text>
</comment>
<dbReference type="Proteomes" id="UP000008555">
    <property type="component" value="Chromosome"/>
</dbReference>
<dbReference type="CDD" id="cd10281">
    <property type="entry name" value="Nape_like_AP-endo"/>
    <property type="match status" value="1"/>
</dbReference>
<feature type="binding site" evidence="6">
    <location>
        <position position="7"/>
    </location>
    <ligand>
        <name>Mg(2+)</name>
        <dbReference type="ChEBI" id="CHEBI:18420"/>
        <label>1</label>
    </ligand>
</feature>
<organism evidence="9 10">
    <name type="scientific">Coxiella burnetii (strain Dugway 5J108-111)</name>
    <dbReference type="NCBI Taxonomy" id="434922"/>
    <lineage>
        <taxon>Bacteria</taxon>
        <taxon>Pseudomonadati</taxon>
        <taxon>Pseudomonadota</taxon>
        <taxon>Gammaproteobacteria</taxon>
        <taxon>Legionellales</taxon>
        <taxon>Coxiellaceae</taxon>
        <taxon>Coxiella</taxon>
    </lineage>
</organism>
<feature type="binding site" evidence="6">
    <location>
        <position position="35"/>
    </location>
    <ligand>
        <name>Mg(2+)</name>
        <dbReference type="ChEBI" id="CHEBI:18420"/>
        <label>1</label>
    </ligand>
</feature>
<evidence type="ECO:0000256" key="4">
    <source>
        <dbReference type="ARBA" id="ARBA00022842"/>
    </source>
</evidence>
<evidence type="ECO:0000259" key="8">
    <source>
        <dbReference type="Pfam" id="PF03372"/>
    </source>
</evidence>
<dbReference type="GO" id="GO:0003906">
    <property type="term" value="F:DNA-(apurinic or apyrimidinic site) endonuclease activity"/>
    <property type="evidence" value="ECO:0007669"/>
    <property type="project" value="TreeGrafter"/>
</dbReference>
<dbReference type="PANTHER" id="PTHR22748">
    <property type="entry name" value="AP ENDONUCLEASE"/>
    <property type="match status" value="1"/>
</dbReference>
<evidence type="ECO:0000256" key="5">
    <source>
        <dbReference type="PIRSR" id="PIRSR604808-1"/>
    </source>
</evidence>
<dbReference type="FunFam" id="3.60.10.10:FF:000026">
    <property type="entry name" value="Exodeoxyribonuclease III"/>
    <property type="match status" value="1"/>
</dbReference>
<dbReference type="NCBIfam" id="TIGR00633">
    <property type="entry name" value="xth"/>
    <property type="match status" value="1"/>
</dbReference>
<evidence type="ECO:0000256" key="3">
    <source>
        <dbReference type="ARBA" id="ARBA00022801"/>
    </source>
</evidence>
<dbReference type="EC" id="3.1.11.2" evidence="9"/>
<proteinExistence type="inferred from homology"/>
<evidence type="ECO:0000313" key="10">
    <source>
        <dbReference type="Proteomes" id="UP000008555"/>
    </source>
</evidence>